<protein>
    <submittedName>
        <fullName evidence="3">Protein argonaute 12-like</fullName>
    </submittedName>
</protein>
<dbReference type="AlphaFoldDB" id="A0A6P3S5L1"/>
<keyword evidence="2" id="KW-1185">Reference proteome</keyword>
<reference evidence="3" key="1">
    <citation type="submission" date="2025-08" db="UniProtKB">
        <authorList>
            <consortium name="RefSeq"/>
        </authorList>
    </citation>
    <scope>IDENTIFICATION</scope>
    <source>
        <tissue evidence="3">Kidney</tissue>
    </source>
</reference>
<dbReference type="Proteomes" id="UP000515202">
    <property type="component" value="Unplaced"/>
</dbReference>
<feature type="compositionally biased region" description="Basic and acidic residues" evidence="1">
    <location>
        <begin position="181"/>
        <end position="201"/>
    </location>
</feature>
<dbReference type="GeneID" id="105311223"/>
<feature type="compositionally biased region" description="Low complexity" evidence="1">
    <location>
        <begin position="7"/>
        <end position="35"/>
    </location>
</feature>
<evidence type="ECO:0000256" key="1">
    <source>
        <dbReference type="SAM" id="MobiDB-lite"/>
    </source>
</evidence>
<evidence type="ECO:0000313" key="2">
    <source>
        <dbReference type="Proteomes" id="UP000515202"/>
    </source>
</evidence>
<organism evidence="2 3">
    <name type="scientific">Pteropus vampyrus</name>
    <name type="common">Large flying fox</name>
    <dbReference type="NCBI Taxonomy" id="132908"/>
    <lineage>
        <taxon>Eukaryota</taxon>
        <taxon>Metazoa</taxon>
        <taxon>Chordata</taxon>
        <taxon>Craniata</taxon>
        <taxon>Vertebrata</taxon>
        <taxon>Euteleostomi</taxon>
        <taxon>Mammalia</taxon>
        <taxon>Eutheria</taxon>
        <taxon>Laurasiatheria</taxon>
        <taxon>Chiroptera</taxon>
        <taxon>Yinpterochiroptera</taxon>
        <taxon>Pteropodoidea</taxon>
        <taxon>Pteropodidae</taxon>
        <taxon>Pteropodinae</taxon>
        <taxon>Pteropus</taxon>
    </lineage>
</organism>
<dbReference type="RefSeq" id="XP_011385538.2">
    <property type="nucleotide sequence ID" value="XM_011387236.2"/>
</dbReference>
<dbReference type="KEGG" id="pvp:105311223"/>
<sequence length="201" mass="20187">MTALPQAGPARSARSAERAGASARASGQGRGAAAGPEGSPHVQGRRPAPRGAVGARRAFLLPGGGRGRRPAGGRGRRRGGEEGGPGSGGRRSLAPAGGAAQVAVRPPLVSVLLHRDGPLPLSAATAALCAPGLGTASSRAASATAAILRLPRRLAGGWEAPAQTPPGPPSLLPPATQLLLTEKEEKRVARDRITEESKEYQ</sequence>
<feature type="compositionally biased region" description="Low complexity" evidence="1">
    <location>
        <begin position="49"/>
        <end position="61"/>
    </location>
</feature>
<proteinExistence type="predicted"/>
<accession>A0A6P3S5L1</accession>
<evidence type="ECO:0000313" key="3">
    <source>
        <dbReference type="RefSeq" id="XP_011385538.2"/>
    </source>
</evidence>
<name>A0A6P3S5L1_PTEVA</name>
<feature type="region of interest" description="Disordered" evidence="1">
    <location>
        <begin position="180"/>
        <end position="201"/>
    </location>
</feature>
<gene>
    <name evidence="3" type="primary">LOC105311223</name>
</gene>
<feature type="non-terminal residue" evidence="3">
    <location>
        <position position="201"/>
    </location>
</feature>
<feature type="compositionally biased region" description="Basic residues" evidence="1">
    <location>
        <begin position="66"/>
        <end position="77"/>
    </location>
</feature>
<feature type="region of interest" description="Disordered" evidence="1">
    <location>
        <begin position="1"/>
        <end position="100"/>
    </location>
</feature>